<keyword evidence="3" id="KW-1003">Cell membrane</keyword>
<evidence type="ECO:0000256" key="9">
    <source>
        <dbReference type="ARBA" id="ARBA00023212"/>
    </source>
</evidence>
<dbReference type="EMBL" id="OW240917">
    <property type="protein sequence ID" value="CAH2299274.1"/>
    <property type="molecule type" value="Genomic_DNA"/>
</dbReference>
<evidence type="ECO:0000256" key="12">
    <source>
        <dbReference type="SAM" id="Coils"/>
    </source>
</evidence>
<evidence type="ECO:0000256" key="6">
    <source>
        <dbReference type="ARBA" id="ARBA00022794"/>
    </source>
</evidence>
<dbReference type="FunFam" id="1.10.418.10:FF:000060">
    <property type="entry name" value="Sperm flagellar protein 1"/>
    <property type="match status" value="1"/>
</dbReference>
<evidence type="ECO:0000313" key="16">
    <source>
        <dbReference type="Proteomes" id="UP001295444"/>
    </source>
</evidence>
<dbReference type="Proteomes" id="UP001295444">
    <property type="component" value="Chromosome 06"/>
</dbReference>
<keyword evidence="7" id="KW-0969">Cilium</keyword>
<dbReference type="SUPFAM" id="SSF47576">
    <property type="entry name" value="Calponin-homology domain, CH-domain"/>
    <property type="match status" value="1"/>
</dbReference>
<evidence type="ECO:0000256" key="5">
    <source>
        <dbReference type="ARBA" id="ARBA00022701"/>
    </source>
</evidence>
<gene>
    <name evidence="15" type="ORF">PECUL_23A044980</name>
</gene>
<feature type="region of interest" description="Disordered" evidence="13">
    <location>
        <begin position="112"/>
        <end position="173"/>
    </location>
</feature>
<dbReference type="PROSITE" id="PS50021">
    <property type="entry name" value="CH"/>
    <property type="match status" value="1"/>
</dbReference>
<keyword evidence="4" id="KW-0963">Cytoplasm</keyword>
<keyword evidence="8" id="KW-0472">Membrane</keyword>
<keyword evidence="5" id="KW-0493">Microtubule</keyword>
<keyword evidence="6" id="KW-0970">Cilium biogenesis/degradation</keyword>
<evidence type="ECO:0000256" key="7">
    <source>
        <dbReference type="ARBA" id="ARBA00023069"/>
    </source>
</evidence>
<feature type="compositionally biased region" description="Polar residues" evidence="13">
    <location>
        <begin position="117"/>
        <end position="128"/>
    </location>
</feature>
<dbReference type="GO" id="GO:0005874">
    <property type="term" value="C:microtubule"/>
    <property type="evidence" value="ECO:0007669"/>
    <property type="project" value="UniProtKB-KW"/>
</dbReference>
<dbReference type="Gene3D" id="1.10.418.10">
    <property type="entry name" value="Calponin-like domain"/>
    <property type="match status" value="1"/>
</dbReference>
<dbReference type="GO" id="GO:0008017">
    <property type="term" value="F:microtubule binding"/>
    <property type="evidence" value="ECO:0007669"/>
    <property type="project" value="TreeGrafter"/>
</dbReference>
<dbReference type="GO" id="GO:0005930">
    <property type="term" value="C:axoneme"/>
    <property type="evidence" value="ECO:0007669"/>
    <property type="project" value="UniProtKB-SubCell"/>
</dbReference>
<keyword evidence="12" id="KW-0175">Coiled coil</keyword>
<dbReference type="PANTHER" id="PTHR12509:SF9">
    <property type="entry name" value="SPERM FLAGELLAR PROTEIN 1 ISOFORM X1"/>
    <property type="match status" value="1"/>
</dbReference>
<feature type="domain" description="Calponin-homology (CH)" evidence="14">
    <location>
        <begin position="7"/>
        <end position="115"/>
    </location>
</feature>
<dbReference type="GO" id="GO:0016324">
    <property type="term" value="C:apical plasma membrane"/>
    <property type="evidence" value="ECO:0007669"/>
    <property type="project" value="UniProtKB-SubCell"/>
</dbReference>
<evidence type="ECO:0000256" key="4">
    <source>
        <dbReference type="ARBA" id="ARBA00022490"/>
    </source>
</evidence>
<evidence type="ECO:0000256" key="13">
    <source>
        <dbReference type="SAM" id="MobiDB-lite"/>
    </source>
</evidence>
<evidence type="ECO:0000256" key="3">
    <source>
        <dbReference type="ARBA" id="ARBA00022475"/>
    </source>
</evidence>
<protein>
    <recommendedName>
        <fullName evidence="11">Sperm flagellar protein 1</fullName>
    </recommendedName>
</protein>
<dbReference type="InterPro" id="IPR052111">
    <property type="entry name" value="Spermatogenesis_Ciliary_MAP"/>
</dbReference>
<dbReference type="GO" id="GO:0051493">
    <property type="term" value="P:regulation of cytoskeleton organization"/>
    <property type="evidence" value="ECO:0007669"/>
    <property type="project" value="TreeGrafter"/>
</dbReference>
<organism evidence="15 16">
    <name type="scientific">Pelobates cultripes</name>
    <name type="common">Western spadefoot toad</name>
    <dbReference type="NCBI Taxonomy" id="61616"/>
    <lineage>
        <taxon>Eukaryota</taxon>
        <taxon>Metazoa</taxon>
        <taxon>Chordata</taxon>
        <taxon>Craniata</taxon>
        <taxon>Vertebrata</taxon>
        <taxon>Euteleostomi</taxon>
        <taxon>Amphibia</taxon>
        <taxon>Batrachia</taxon>
        <taxon>Anura</taxon>
        <taxon>Pelobatoidea</taxon>
        <taxon>Pelobatidae</taxon>
        <taxon>Pelobates</taxon>
    </lineage>
</organism>
<dbReference type="InterPro" id="IPR010441">
    <property type="entry name" value="CH_2"/>
</dbReference>
<feature type="coiled-coil region" evidence="12">
    <location>
        <begin position="185"/>
        <end position="233"/>
    </location>
</feature>
<dbReference type="AlphaFoldDB" id="A0AAD1SH92"/>
<evidence type="ECO:0000256" key="1">
    <source>
        <dbReference type="ARBA" id="ARBA00004221"/>
    </source>
</evidence>
<keyword evidence="9" id="KW-0206">Cytoskeleton</keyword>
<dbReference type="InterPro" id="IPR001715">
    <property type="entry name" value="CH_dom"/>
</dbReference>
<sequence length="233" mass="26572">MAAEFDEETLHELYTWVDKIPLSRPKKNITRDFSDGVLTAELVKFHFPKLVEMHNYVPANSAQQKLSNWTTLNKKVFTKLNFSVPDDVIRKVIQCSPGVVELVLNTLRQKIEEKQKQSQTSGDSTKVQSPRAEANNHTEAGYSTKHKANGTENSQQPAVKSDQGSKPHQGYAQAANSDVTFRIQLAEKEQALMASQENVQILQVKLRRMEQLLQMKNVRIDDLTRRLQEAEKR</sequence>
<reference evidence="15" key="1">
    <citation type="submission" date="2022-03" db="EMBL/GenBank/DDBJ databases">
        <authorList>
            <person name="Alioto T."/>
            <person name="Alioto T."/>
            <person name="Gomez Garrido J."/>
        </authorList>
    </citation>
    <scope>NUCLEOTIDE SEQUENCE</scope>
</reference>
<comment type="subcellular location">
    <subcellularLocation>
        <location evidence="1">Apical cell membrane</location>
    </subcellularLocation>
    <subcellularLocation>
        <location evidence="2">Cytoplasm</location>
        <location evidence="2">Cytoskeleton</location>
        <location evidence="2">Cilium axoneme</location>
    </subcellularLocation>
</comment>
<feature type="compositionally biased region" description="Polar residues" evidence="13">
    <location>
        <begin position="150"/>
        <end position="166"/>
    </location>
</feature>
<proteinExistence type="predicted"/>
<dbReference type="Pfam" id="PF06294">
    <property type="entry name" value="CH_2"/>
    <property type="match status" value="1"/>
</dbReference>
<dbReference type="GO" id="GO:0030030">
    <property type="term" value="P:cell projection organization"/>
    <property type="evidence" value="ECO:0007669"/>
    <property type="project" value="UniProtKB-KW"/>
</dbReference>
<accession>A0AAD1SH92</accession>
<evidence type="ECO:0000256" key="10">
    <source>
        <dbReference type="ARBA" id="ARBA00023273"/>
    </source>
</evidence>
<keyword evidence="15" id="KW-0282">Flagellum</keyword>
<keyword evidence="10" id="KW-0966">Cell projection</keyword>
<dbReference type="PANTHER" id="PTHR12509">
    <property type="entry name" value="SPERMATOGENESIS-ASSOCIATED 4-RELATED"/>
    <property type="match status" value="1"/>
</dbReference>
<keyword evidence="16" id="KW-1185">Reference proteome</keyword>
<evidence type="ECO:0000256" key="11">
    <source>
        <dbReference type="ARBA" id="ARBA00072182"/>
    </source>
</evidence>
<evidence type="ECO:0000313" key="15">
    <source>
        <dbReference type="EMBL" id="CAH2299274.1"/>
    </source>
</evidence>
<evidence type="ECO:0000259" key="14">
    <source>
        <dbReference type="PROSITE" id="PS50021"/>
    </source>
</evidence>
<evidence type="ECO:0000256" key="8">
    <source>
        <dbReference type="ARBA" id="ARBA00023136"/>
    </source>
</evidence>
<dbReference type="InterPro" id="IPR036872">
    <property type="entry name" value="CH_dom_sf"/>
</dbReference>
<evidence type="ECO:0000256" key="2">
    <source>
        <dbReference type="ARBA" id="ARBA00004430"/>
    </source>
</evidence>
<name>A0AAD1SH92_PELCU</name>